<keyword evidence="1" id="KW-0175">Coiled coil</keyword>
<name>A0A182R1P1_ANOFN</name>
<dbReference type="AlphaFoldDB" id="A0A182R1P1"/>
<reference evidence="3" key="1">
    <citation type="submission" date="2020-05" db="UniProtKB">
        <authorList>
            <consortium name="EnsemblMetazoa"/>
        </authorList>
    </citation>
    <scope>IDENTIFICATION</scope>
    <source>
        <strain evidence="3">FUMOZ</strain>
    </source>
</reference>
<organism evidence="3">
    <name type="scientific">Anopheles funestus</name>
    <name type="common">African malaria mosquito</name>
    <dbReference type="NCBI Taxonomy" id="62324"/>
    <lineage>
        <taxon>Eukaryota</taxon>
        <taxon>Metazoa</taxon>
        <taxon>Ecdysozoa</taxon>
        <taxon>Arthropoda</taxon>
        <taxon>Hexapoda</taxon>
        <taxon>Insecta</taxon>
        <taxon>Pterygota</taxon>
        <taxon>Neoptera</taxon>
        <taxon>Endopterygota</taxon>
        <taxon>Diptera</taxon>
        <taxon>Nematocera</taxon>
        <taxon>Culicoidea</taxon>
        <taxon>Culicidae</taxon>
        <taxon>Anophelinae</taxon>
        <taxon>Anopheles</taxon>
    </lineage>
</organism>
<proteinExistence type="predicted"/>
<evidence type="ECO:0000256" key="1">
    <source>
        <dbReference type="SAM" id="Coils"/>
    </source>
</evidence>
<evidence type="ECO:0000259" key="2">
    <source>
        <dbReference type="PROSITE" id="PS51029"/>
    </source>
</evidence>
<dbReference type="InterPro" id="IPR039353">
    <property type="entry name" value="TF_Adf1"/>
</dbReference>
<evidence type="ECO:0000313" key="3">
    <source>
        <dbReference type="EnsemblMetazoa" id="AFUN000079-PA"/>
    </source>
</evidence>
<sequence>MESLRMPRNPSIREQKTILLFINQIKLHPCLWDQADANNRNAHARQDAWCAIARKVGYSVTELRRKWRSLTCHYFKLKDDLELRKKTQSKDWFAYCPMEFLGNSKNVRNRRGKHTKYIILGEERSIASDECDLKEIVHLEDDVEEIEENYEATMENNLSEATSECTVSYDIINGKLEEDTTATLYHEQNNADDSLTDSEVSFQQLYMNEKRKSALLYELNEKLEKEIQQQRAEMQLQQLKLSSLEQKLKHSERKLANFLKVSQNDDTMVQEEEYDTKETLIDGTTVTKTKITTIQSLSTDEVADQCDPLRNRTGITNHDRNPEAFQ</sequence>
<dbReference type="STRING" id="62324.A0A182R1P1"/>
<dbReference type="InterPro" id="IPR006578">
    <property type="entry name" value="MADF-dom"/>
</dbReference>
<dbReference type="GO" id="GO:0005667">
    <property type="term" value="C:transcription regulator complex"/>
    <property type="evidence" value="ECO:0007669"/>
    <property type="project" value="TreeGrafter"/>
</dbReference>
<dbReference type="VEuPathDB" id="VectorBase:AFUN2_003269"/>
<feature type="coiled-coil region" evidence="1">
    <location>
        <begin position="213"/>
        <end position="261"/>
    </location>
</feature>
<dbReference type="VEuPathDB" id="VectorBase:AFUN000079"/>
<protein>
    <submittedName>
        <fullName evidence="3">MADF domain-containing protein</fullName>
    </submittedName>
</protein>
<dbReference type="PANTHER" id="PTHR12243">
    <property type="entry name" value="MADF DOMAIN TRANSCRIPTION FACTOR"/>
    <property type="match status" value="1"/>
</dbReference>
<feature type="domain" description="MADF" evidence="2">
    <location>
        <begin position="20"/>
        <end position="106"/>
    </location>
</feature>
<dbReference type="EnsemblMetazoa" id="AFUN000079-RA">
    <property type="protein sequence ID" value="AFUN000079-PA"/>
    <property type="gene ID" value="AFUN000079"/>
</dbReference>
<accession>A0A182R1P1</accession>
<dbReference type="GO" id="GO:0006357">
    <property type="term" value="P:regulation of transcription by RNA polymerase II"/>
    <property type="evidence" value="ECO:0007669"/>
    <property type="project" value="TreeGrafter"/>
</dbReference>
<dbReference type="GO" id="GO:0005634">
    <property type="term" value="C:nucleus"/>
    <property type="evidence" value="ECO:0007669"/>
    <property type="project" value="TreeGrafter"/>
</dbReference>
<dbReference type="PANTHER" id="PTHR12243:SF69">
    <property type="entry name" value="SI:CH73-59F11.3"/>
    <property type="match status" value="1"/>
</dbReference>
<dbReference type="Pfam" id="PF10545">
    <property type="entry name" value="MADF_DNA_bdg"/>
    <property type="match status" value="1"/>
</dbReference>
<dbReference type="SMART" id="SM00595">
    <property type="entry name" value="MADF"/>
    <property type="match status" value="1"/>
</dbReference>
<dbReference type="PROSITE" id="PS51029">
    <property type="entry name" value="MADF"/>
    <property type="match status" value="1"/>
</dbReference>